<dbReference type="InterPro" id="IPR054722">
    <property type="entry name" value="PolX-like_BBD"/>
</dbReference>
<keyword evidence="3" id="KW-1185">Reference proteome</keyword>
<dbReference type="Pfam" id="PF22936">
    <property type="entry name" value="Pol_BBD"/>
    <property type="match status" value="1"/>
</dbReference>
<feature type="domain" description="Retrovirus-related Pol polyprotein from transposon TNT 1-94-like beta-barrel" evidence="1">
    <location>
        <begin position="236"/>
        <end position="320"/>
    </location>
</feature>
<evidence type="ECO:0000313" key="3">
    <source>
        <dbReference type="Proteomes" id="UP000324639"/>
    </source>
</evidence>
<gene>
    <name evidence="2" type="ORF">BGT96224V316_LOCUS6992</name>
</gene>
<sequence length="332" mass="37804">MSPTQLVDNNIKSAILQLVPEEVYYIIEALPMAFQMWNSIAAYYQPNSEVYVDGLIKEFWSLNFESGADVDECAIELTKLQSKIASLDPSKRPSDLSKRNRLLDHFETECNGFHNGAVSFMKLNSHVSFLEAVNLIRDSQRNYLKYNEKAVANFANSRKDMTMKICSFCGRNNHTRERALNRWTLQMDRNGPLKTHRKQRQLCHSRRFGGSRSNDKNQPENEYVLSCSTLSSNDVILDTGANHHISCDSSLFTSMVPVRKSIETASGRVEPVSWSGSVSFEIDYANNKHQTRTVRLSDVWYLPSCAKNLVSGSQLTPKGYKIKTNKYGLEVY</sequence>
<evidence type="ECO:0000313" key="2">
    <source>
        <dbReference type="EMBL" id="VDB93238.1"/>
    </source>
</evidence>
<name>A0A9X9MMN4_BLUGR</name>
<reference evidence="2 3" key="1">
    <citation type="submission" date="2018-08" db="EMBL/GenBank/DDBJ databases">
        <authorList>
            <person name="Muller C M."/>
        </authorList>
    </citation>
    <scope>NUCLEOTIDE SEQUENCE [LARGE SCALE GENOMIC DNA]</scope>
</reference>
<protein>
    <submittedName>
        <fullName evidence="2">Bgt-20924</fullName>
    </submittedName>
</protein>
<evidence type="ECO:0000259" key="1">
    <source>
        <dbReference type="Pfam" id="PF22936"/>
    </source>
</evidence>
<organism evidence="2 3">
    <name type="scientific">Blumeria graminis f. sp. tritici</name>
    <dbReference type="NCBI Taxonomy" id="62690"/>
    <lineage>
        <taxon>Eukaryota</taxon>
        <taxon>Fungi</taxon>
        <taxon>Dikarya</taxon>
        <taxon>Ascomycota</taxon>
        <taxon>Pezizomycotina</taxon>
        <taxon>Leotiomycetes</taxon>
        <taxon>Erysiphales</taxon>
        <taxon>Erysiphaceae</taxon>
        <taxon>Blumeria</taxon>
    </lineage>
</organism>
<dbReference type="AlphaFoldDB" id="A0A9X9MMN4"/>
<accession>A0A9X9MMN4</accession>
<proteinExistence type="predicted"/>
<dbReference type="EMBL" id="LR026992">
    <property type="protein sequence ID" value="VDB93238.1"/>
    <property type="molecule type" value="Genomic_DNA"/>
</dbReference>
<dbReference type="Proteomes" id="UP000324639">
    <property type="component" value="Chromosome Bgt_-09"/>
</dbReference>